<keyword evidence="4" id="KW-1185">Reference proteome</keyword>
<comment type="caution">
    <text evidence="3">The sequence shown here is derived from an EMBL/GenBank/DDBJ whole genome shotgun (WGS) entry which is preliminary data.</text>
</comment>
<feature type="compositionally biased region" description="Polar residues" evidence="1">
    <location>
        <begin position="1"/>
        <end position="10"/>
    </location>
</feature>
<feature type="compositionally biased region" description="Basic and acidic residues" evidence="1">
    <location>
        <begin position="148"/>
        <end position="157"/>
    </location>
</feature>
<evidence type="ECO:0000313" key="3">
    <source>
        <dbReference type="EMBL" id="KAF9682032.1"/>
    </source>
</evidence>
<dbReference type="AlphaFoldDB" id="A0A835K7E4"/>
<feature type="region of interest" description="Disordered" evidence="1">
    <location>
        <begin position="1"/>
        <end position="22"/>
    </location>
</feature>
<dbReference type="InterPro" id="IPR040411">
    <property type="entry name" value="At5g23160-like"/>
</dbReference>
<reference evidence="3 4" key="1">
    <citation type="submission" date="2020-10" db="EMBL/GenBank/DDBJ databases">
        <title>Plant Genome Project.</title>
        <authorList>
            <person name="Zhang R.-G."/>
        </authorList>
    </citation>
    <scope>NUCLEOTIDE SEQUENCE [LARGE SCALE GENOMIC DNA]</scope>
    <source>
        <strain evidence="3">FAFU-HL-1</strain>
        <tissue evidence="3">Leaf</tissue>
    </source>
</reference>
<dbReference type="PANTHER" id="PTHR34379">
    <property type="entry name" value="OS07G0553800 PROTEIN"/>
    <property type="match status" value="1"/>
</dbReference>
<feature type="compositionally biased region" description="Polar residues" evidence="1">
    <location>
        <begin position="88"/>
        <end position="99"/>
    </location>
</feature>
<name>A0A835K7E4_9ROSI</name>
<dbReference type="PANTHER" id="PTHR34379:SF3">
    <property type="entry name" value="PROTEIN, PUTATIVE-RELATED"/>
    <property type="match status" value="1"/>
</dbReference>
<evidence type="ECO:0000256" key="2">
    <source>
        <dbReference type="SAM" id="Phobius"/>
    </source>
</evidence>
<keyword evidence="2" id="KW-0812">Transmembrane</keyword>
<organism evidence="3 4">
    <name type="scientific">Salix dunnii</name>
    <dbReference type="NCBI Taxonomy" id="1413687"/>
    <lineage>
        <taxon>Eukaryota</taxon>
        <taxon>Viridiplantae</taxon>
        <taxon>Streptophyta</taxon>
        <taxon>Embryophyta</taxon>
        <taxon>Tracheophyta</taxon>
        <taxon>Spermatophyta</taxon>
        <taxon>Magnoliopsida</taxon>
        <taxon>eudicotyledons</taxon>
        <taxon>Gunneridae</taxon>
        <taxon>Pentapetalae</taxon>
        <taxon>rosids</taxon>
        <taxon>fabids</taxon>
        <taxon>Malpighiales</taxon>
        <taxon>Salicaceae</taxon>
        <taxon>Saliceae</taxon>
        <taxon>Salix</taxon>
    </lineage>
</organism>
<feature type="transmembrane region" description="Helical" evidence="2">
    <location>
        <begin position="241"/>
        <end position="273"/>
    </location>
</feature>
<dbReference type="OrthoDB" id="1886721at2759"/>
<keyword evidence="2" id="KW-0472">Membrane</keyword>
<gene>
    <name evidence="3" type="ORF">SADUNF_Sadunf05G0066000</name>
</gene>
<dbReference type="Proteomes" id="UP000657918">
    <property type="component" value="Unassembled WGS sequence"/>
</dbReference>
<proteinExistence type="predicted"/>
<evidence type="ECO:0000313" key="4">
    <source>
        <dbReference type="Proteomes" id="UP000657918"/>
    </source>
</evidence>
<protein>
    <submittedName>
        <fullName evidence="3">Uncharacterized protein</fullName>
    </submittedName>
</protein>
<accession>A0A835K7E4</accession>
<dbReference type="EMBL" id="JADGMS010000005">
    <property type="protein sequence ID" value="KAF9682032.1"/>
    <property type="molecule type" value="Genomic_DNA"/>
</dbReference>
<feature type="compositionally biased region" description="Basic and acidic residues" evidence="1">
    <location>
        <begin position="121"/>
        <end position="141"/>
    </location>
</feature>
<feature type="region of interest" description="Disordered" evidence="1">
    <location>
        <begin position="81"/>
        <end position="157"/>
    </location>
</feature>
<evidence type="ECO:0000256" key="1">
    <source>
        <dbReference type="SAM" id="MobiDB-lite"/>
    </source>
</evidence>
<keyword evidence="2" id="KW-1133">Transmembrane helix</keyword>
<sequence length="316" mass="35958">MEHVNNTPNFKEQARQTKPRRSRTILTRFLGCFGFSRKPVSFPEKKTNRIGILAEGNKLKKQRSWFPWSWFCIKSRPGTKTVPLHSTVPDSNNRTSNASKSEHQKTLPNRQTPRLTPARISSERTPKERPGQTWYRSEKDIILGNGKPSDHAENPMDDKFKKRLSFRRKIDAIRTGASQPGSPEVKAKSIRIVSITRSTSSPSLAHKKSATVPNTLGRSWVMAGKPRKENDPPNGKKFDPLIGMSIVILTLMILLMWGKLCAILCAAAWLYFVPRLRSEDDVKNGLIPGEFSYDSDEYKKKVVLEGFLQRKRRSIS</sequence>